<dbReference type="RefSeq" id="WP_359779940.1">
    <property type="nucleotide sequence ID" value="NZ_JBEYRR010000007.1"/>
</dbReference>
<comment type="caution">
    <text evidence="5">The sequence shown here is derived from an EMBL/GenBank/DDBJ whole genome shotgun (WGS) entry which is preliminary data.</text>
</comment>
<dbReference type="GO" id="GO:0016740">
    <property type="term" value="F:transferase activity"/>
    <property type="evidence" value="ECO:0007669"/>
    <property type="project" value="UniProtKB-KW"/>
</dbReference>
<keyword evidence="2 5" id="KW-0808">Transferase</keyword>
<dbReference type="InterPro" id="IPR008278">
    <property type="entry name" value="4-PPantetheinyl_Trfase_dom"/>
</dbReference>
<dbReference type="Pfam" id="PF01648">
    <property type="entry name" value="ACPS"/>
    <property type="match status" value="1"/>
</dbReference>
<evidence type="ECO:0000259" key="4">
    <source>
        <dbReference type="Pfam" id="PF01648"/>
    </source>
</evidence>
<name>A0ABV3LXI1_9ACTN</name>
<organism evidence="5 6">
    <name type="scientific">Streptomyces huasconensis</name>
    <dbReference type="NCBI Taxonomy" id="1854574"/>
    <lineage>
        <taxon>Bacteria</taxon>
        <taxon>Bacillati</taxon>
        <taxon>Actinomycetota</taxon>
        <taxon>Actinomycetes</taxon>
        <taxon>Kitasatosporales</taxon>
        <taxon>Streptomycetaceae</taxon>
        <taxon>Streptomyces</taxon>
    </lineage>
</organism>
<evidence type="ECO:0000256" key="3">
    <source>
        <dbReference type="SAM" id="MobiDB-lite"/>
    </source>
</evidence>
<evidence type="ECO:0000313" key="5">
    <source>
        <dbReference type="EMBL" id="MEW2364136.1"/>
    </source>
</evidence>
<dbReference type="Proteomes" id="UP001553843">
    <property type="component" value="Unassembled WGS sequence"/>
</dbReference>
<feature type="domain" description="4'-phosphopantetheinyl transferase" evidence="4">
    <location>
        <begin position="79"/>
        <end position="143"/>
    </location>
</feature>
<feature type="region of interest" description="Disordered" evidence="3">
    <location>
        <begin position="138"/>
        <end position="158"/>
    </location>
</feature>
<reference evidence="5 6" key="1">
    <citation type="submission" date="2024-06" db="EMBL/GenBank/DDBJ databases">
        <title>The Natural Products Discovery Center: Release of the First 8490 Sequenced Strains for Exploring Actinobacteria Biosynthetic Diversity.</title>
        <authorList>
            <person name="Kalkreuter E."/>
            <person name="Kautsar S.A."/>
            <person name="Yang D."/>
            <person name="Bader C.D."/>
            <person name="Teijaro C.N."/>
            <person name="Fluegel L."/>
            <person name="Davis C.M."/>
            <person name="Simpson J.R."/>
            <person name="Lauterbach L."/>
            <person name="Steele A.D."/>
            <person name="Gui C."/>
            <person name="Meng S."/>
            <person name="Li G."/>
            <person name="Viehrig K."/>
            <person name="Ye F."/>
            <person name="Su P."/>
            <person name="Kiefer A.F."/>
            <person name="Nichols A."/>
            <person name="Cepeda A.J."/>
            <person name="Yan W."/>
            <person name="Fan B."/>
            <person name="Jiang Y."/>
            <person name="Adhikari A."/>
            <person name="Zheng C.-J."/>
            <person name="Schuster L."/>
            <person name="Cowan T.M."/>
            <person name="Smanski M.J."/>
            <person name="Chevrette M.G."/>
            <person name="De Carvalho L.P.S."/>
            <person name="Shen B."/>
        </authorList>
    </citation>
    <scope>NUCLEOTIDE SEQUENCE [LARGE SCALE GENOMIC DNA]</scope>
    <source>
        <strain evidence="5 6">NPDC047833</strain>
    </source>
</reference>
<dbReference type="SUPFAM" id="SSF56214">
    <property type="entry name" value="4'-phosphopantetheinyl transferase"/>
    <property type="match status" value="2"/>
</dbReference>
<dbReference type="InterPro" id="IPR050559">
    <property type="entry name" value="P-Pant_transferase_sf"/>
</dbReference>
<sequence length="232" mass="23599">MGDAGATVLWGLTAGDARAAAHTALLRGAARLTGKPADAFRLTHEPGGRPRLTGPTAPPHVSVSHGRGIWAVALAAAGPVGVDVETVEAVRPAPALRLAERWLDAAEAKWLRGVPPAARATAFLWLWTQKEAVGKARGRGLRDGGLRRPVPVPEHWPPPARGALPALTPLAADPDLSCAALLADAPHAHAHVLALASAAPTAVELRAVPSTGVATATRVPPPCAGTAPAPPP</sequence>
<dbReference type="PANTHER" id="PTHR12215">
    <property type="entry name" value="PHOSPHOPANTETHEINE TRANSFERASE"/>
    <property type="match status" value="1"/>
</dbReference>
<protein>
    <submittedName>
        <fullName evidence="5">4'-phosphopantetheinyl transferase superfamily protein</fullName>
    </submittedName>
</protein>
<comment type="similarity">
    <text evidence="1">Belongs to the P-Pant transferase superfamily. Gsp/Sfp/HetI/AcpT family.</text>
</comment>
<proteinExistence type="inferred from homology"/>
<gene>
    <name evidence="5" type="ORF">AB0887_19625</name>
</gene>
<dbReference type="InterPro" id="IPR037143">
    <property type="entry name" value="4-PPantetheinyl_Trfase_dom_sf"/>
</dbReference>
<keyword evidence="6" id="KW-1185">Reference proteome</keyword>
<dbReference type="PANTHER" id="PTHR12215:SF10">
    <property type="entry name" value="L-AMINOADIPATE-SEMIALDEHYDE DEHYDROGENASE-PHOSPHOPANTETHEINYL TRANSFERASE"/>
    <property type="match status" value="1"/>
</dbReference>
<dbReference type="EMBL" id="JBEYRS010000007">
    <property type="protein sequence ID" value="MEW2364136.1"/>
    <property type="molecule type" value="Genomic_DNA"/>
</dbReference>
<evidence type="ECO:0000313" key="6">
    <source>
        <dbReference type="Proteomes" id="UP001553843"/>
    </source>
</evidence>
<accession>A0ABV3LXI1</accession>
<evidence type="ECO:0000256" key="1">
    <source>
        <dbReference type="ARBA" id="ARBA00010990"/>
    </source>
</evidence>
<evidence type="ECO:0000256" key="2">
    <source>
        <dbReference type="ARBA" id="ARBA00022679"/>
    </source>
</evidence>
<dbReference type="Gene3D" id="3.90.470.20">
    <property type="entry name" value="4'-phosphopantetheinyl transferase domain"/>
    <property type="match status" value="2"/>
</dbReference>